<dbReference type="SUPFAM" id="SSF49265">
    <property type="entry name" value="Fibronectin type III"/>
    <property type="match status" value="1"/>
</dbReference>
<evidence type="ECO:0000313" key="4">
    <source>
        <dbReference type="Proteomes" id="UP000515135"/>
    </source>
</evidence>
<dbReference type="InterPro" id="IPR000488">
    <property type="entry name" value="Death_dom"/>
</dbReference>
<keyword evidence="4" id="KW-1185">Reference proteome</keyword>
<dbReference type="CDD" id="cd00063">
    <property type="entry name" value="FN3"/>
    <property type="match status" value="1"/>
</dbReference>
<dbReference type="InterPro" id="IPR003961">
    <property type="entry name" value="FN3_dom"/>
</dbReference>
<feature type="domain" description="Death" evidence="2">
    <location>
        <begin position="573"/>
        <end position="649"/>
    </location>
</feature>
<evidence type="ECO:0000259" key="3">
    <source>
        <dbReference type="PROSITE" id="PS50853"/>
    </source>
</evidence>
<dbReference type="Pfam" id="PF00531">
    <property type="entry name" value="Death"/>
    <property type="match status" value="1"/>
</dbReference>
<dbReference type="PROSITE" id="PS50853">
    <property type="entry name" value="FN3"/>
    <property type="match status" value="1"/>
</dbReference>
<dbReference type="InterPro" id="IPR036116">
    <property type="entry name" value="FN3_sf"/>
</dbReference>
<dbReference type="Gene3D" id="2.60.40.10">
    <property type="entry name" value="Immunoglobulins"/>
    <property type="match status" value="1"/>
</dbReference>
<dbReference type="AlphaFoldDB" id="A0A6P4ZUE0"/>
<dbReference type="GeneID" id="109482247"/>
<feature type="compositionally biased region" description="Basic residues" evidence="1">
    <location>
        <begin position="280"/>
        <end position="289"/>
    </location>
</feature>
<dbReference type="SUPFAM" id="SSF47986">
    <property type="entry name" value="DEATH domain"/>
    <property type="match status" value="1"/>
</dbReference>
<dbReference type="OrthoDB" id="10037120at2759"/>
<dbReference type="InterPro" id="IPR011029">
    <property type="entry name" value="DEATH-like_dom_sf"/>
</dbReference>
<accession>A0A6P4ZUE0</accession>
<dbReference type="Pfam" id="PF00041">
    <property type="entry name" value="fn3"/>
    <property type="match status" value="1"/>
</dbReference>
<protein>
    <submittedName>
        <fullName evidence="5">Uncharacterized protein LOC109482247</fullName>
    </submittedName>
</protein>
<evidence type="ECO:0000259" key="2">
    <source>
        <dbReference type="PROSITE" id="PS50017"/>
    </source>
</evidence>
<proteinExistence type="predicted"/>
<feature type="domain" description="Fibronectin type-III" evidence="3">
    <location>
        <begin position="651"/>
        <end position="745"/>
    </location>
</feature>
<organism evidence="4 5">
    <name type="scientific">Branchiostoma belcheri</name>
    <name type="common">Amphioxus</name>
    <dbReference type="NCBI Taxonomy" id="7741"/>
    <lineage>
        <taxon>Eukaryota</taxon>
        <taxon>Metazoa</taxon>
        <taxon>Chordata</taxon>
        <taxon>Cephalochordata</taxon>
        <taxon>Leptocardii</taxon>
        <taxon>Amphioxiformes</taxon>
        <taxon>Branchiostomatidae</taxon>
        <taxon>Branchiostoma</taxon>
    </lineage>
</organism>
<gene>
    <name evidence="5" type="primary">LOC109482247</name>
</gene>
<reference evidence="5" key="1">
    <citation type="submission" date="2025-08" db="UniProtKB">
        <authorList>
            <consortium name="RefSeq"/>
        </authorList>
    </citation>
    <scope>IDENTIFICATION</scope>
    <source>
        <tissue evidence="5">Gonad</tissue>
    </source>
</reference>
<feature type="region of interest" description="Disordered" evidence="1">
    <location>
        <begin position="737"/>
        <end position="769"/>
    </location>
</feature>
<dbReference type="RefSeq" id="XP_019640498.1">
    <property type="nucleotide sequence ID" value="XM_019784939.1"/>
</dbReference>
<dbReference type="Proteomes" id="UP000515135">
    <property type="component" value="Unplaced"/>
</dbReference>
<evidence type="ECO:0000256" key="1">
    <source>
        <dbReference type="SAM" id="MobiDB-lite"/>
    </source>
</evidence>
<feature type="compositionally biased region" description="Acidic residues" evidence="1">
    <location>
        <begin position="743"/>
        <end position="769"/>
    </location>
</feature>
<dbReference type="PROSITE" id="PS50017">
    <property type="entry name" value="DEATH_DOMAIN"/>
    <property type="match status" value="1"/>
</dbReference>
<name>A0A6P4ZUE0_BRABE</name>
<sequence>MLKGRYSLHIFVVDFDKQVNSIISNVPSGLQILVLLTCTTKQASAACQLSVYKCVIPVPSLGSRLGCLAPYEIKKGPLIFDCTIKPTTAINLDRFQCNHGKNKLAVLFYQSENDVGGPVHKEMVFKEHCTGGDVARLDALLCQGPYRDMHPFEVDIAPHQSIPEGPARLAIFPTHISVVKRYKQERPKDNSRRGGQIATIKREMRPLPMVVRLKDLDNFSPLQLGFRFEVSQQSYFFGCNEGGEDMNNLVSSFRHTRRNSVIQRPDGKMTILPGSDPQQRRGRPSHRNLIRLNSAPTKGDKPPLQRQVSAPVIVALFEDEEKFSHCEDIPKPLDDPPPPPLGRPLPDLPALIPCAPELPPKVPRKNSESPPSTNDVGTANHYMNEWEARRCNEELHGGIKLNIGIFASKPQLGQTWIVYVTIYKQGVLLKEVKENFPAKVDIVCPPRAFQVAQHLSINAEVPEGWNTADVVKDIYMESLNDLGGWCIHEICIQHSDTEQKQFHGRIQVRQGLVDTLTLNIITNFSLYERVGRRGTDDPLYDLVPATEARQGFLQQFSRRKEFCDQMDQINIFGNDYRLLGEKIGLDYQALLAIDSRCSRSATGLSPTELVLREWERGGRTTVPFSQDALVTILHDMGRPDIIQDMGLQVPKLNGFRVAGTTENTIIVTWELDTQEVSECTIELKPSGGDSWTTVDCVQNNENNRTFQLEGLEAGTKYSIRIQPSFQRVQGEWMEVQARTDAALQEEEEEEQEDEDEPPDNEVQQDVEDE</sequence>
<evidence type="ECO:0000313" key="5">
    <source>
        <dbReference type="RefSeq" id="XP_019640498.1"/>
    </source>
</evidence>
<dbReference type="InterPro" id="IPR013783">
    <property type="entry name" value="Ig-like_fold"/>
</dbReference>
<dbReference type="KEGG" id="bbel:109482247"/>
<feature type="region of interest" description="Disordered" evidence="1">
    <location>
        <begin position="266"/>
        <end position="305"/>
    </location>
</feature>
<dbReference type="GO" id="GO:0007165">
    <property type="term" value="P:signal transduction"/>
    <property type="evidence" value="ECO:0007669"/>
    <property type="project" value="InterPro"/>
</dbReference>
<dbReference type="Gene3D" id="1.10.533.10">
    <property type="entry name" value="Death Domain, Fas"/>
    <property type="match status" value="1"/>
</dbReference>
<dbReference type="SMART" id="SM00060">
    <property type="entry name" value="FN3"/>
    <property type="match status" value="1"/>
</dbReference>